<keyword evidence="2" id="KW-1185">Reference proteome</keyword>
<accession>A0A9P6W859</accession>
<comment type="caution">
    <text evidence="1">The sequence shown here is derived from an EMBL/GenBank/DDBJ whole genome shotgun (WGS) entry which is preliminary data.</text>
</comment>
<dbReference type="Proteomes" id="UP000750334">
    <property type="component" value="Unassembled WGS sequence"/>
</dbReference>
<dbReference type="InterPro" id="IPR007174">
    <property type="entry name" value="Las1"/>
</dbReference>
<dbReference type="Pfam" id="PF04031">
    <property type="entry name" value="Las1"/>
    <property type="match status" value="1"/>
</dbReference>
<dbReference type="GO" id="GO:0004519">
    <property type="term" value="F:endonuclease activity"/>
    <property type="evidence" value="ECO:0007669"/>
    <property type="project" value="InterPro"/>
</dbReference>
<dbReference type="AlphaFoldDB" id="A0A9P6W859"/>
<dbReference type="GO" id="GO:0000470">
    <property type="term" value="P:maturation of LSU-rRNA"/>
    <property type="evidence" value="ECO:0007669"/>
    <property type="project" value="TreeGrafter"/>
</dbReference>
<reference evidence="1 2" key="1">
    <citation type="submission" date="2020-11" db="EMBL/GenBank/DDBJ databases">
        <title>Kefir isolates.</title>
        <authorList>
            <person name="Marcisauskas S."/>
            <person name="Kim Y."/>
            <person name="Blasche S."/>
        </authorList>
    </citation>
    <scope>NUCLEOTIDE SEQUENCE [LARGE SCALE GENOMIC DNA]</scope>
    <source>
        <strain evidence="1 2">OG2</strain>
    </source>
</reference>
<proteinExistence type="predicted"/>
<gene>
    <name evidence="1" type="primary">LAS1</name>
    <name evidence="1" type="ORF">C6P45_000196</name>
</gene>
<dbReference type="PANTHER" id="PTHR15002:SF0">
    <property type="entry name" value="RIBOSOMAL BIOGENESIS PROTEIN LAS1L"/>
    <property type="match status" value="1"/>
</dbReference>
<dbReference type="EMBL" id="PUHR01000102">
    <property type="protein sequence ID" value="KAG0666824.1"/>
    <property type="molecule type" value="Genomic_DNA"/>
</dbReference>
<protein>
    <submittedName>
        <fullName evidence="1">rRNA-processing protein las1</fullName>
    </submittedName>
</protein>
<organism evidence="1 2">
    <name type="scientific">Maudiozyma exigua</name>
    <name type="common">Yeast</name>
    <name type="synonym">Kazachstania exigua</name>
    <dbReference type="NCBI Taxonomy" id="34358"/>
    <lineage>
        <taxon>Eukaryota</taxon>
        <taxon>Fungi</taxon>
        <taxon>Dikarya</taxon>
        <taxon>Ascomycota</taxon>
        <taxon>Saccharomycotina</taxon>
        <taxon>Saccharomycetes</taxon>
        <taxon>Saccharomycetales</taxon>
        <taxon>Saccharomycetaceae</taxon>
        <taxon>Maudiozyma</taxon>
    </lineage>
</organism>
<dbReference type="GO" id="GO:0030687">
    <property type="term" value="C:preribosome, large subunit precursor"/>
    <property type="evidence" value="ECO:0007669"/>
    <property type="project" value="TreeGrafter"/>
</dbReference>
<evidence type="ECO:0000313" key="1">
    <source>
        <dbReference type="EMBL" id="KAG0666824.1"/>
    </source>
</evidence>
<evidence type="ECO:0000313" key="2">
    <source>
        <dbReference type="Proteomes" id="UP000750334"/>
    </source>
</evidence>
<sequence length="508" mass="59788">MPHAIIVPWADPKELDDLKVWFYSKNQREKAIAKVKSYQSRGSQFLPHVIDSTSQLTSAVLLDETNNKVGMNAIRMTYTMALIRFVNGILDPNQQAQYAIPLHRLAQNVGLSSWFVELRHWGTHERELPSIEMLRITAKEALTWLWDHYWNDSTLEELSSDEDNEENVEEETASEAAKDFKKLQLIWPGLYYDFMHNKSVWQNDTSSLISSNNFVVTEKDTNHKISKQKQKSPEEKIKNYVEEWITLWRTYPDREQFVSQVMDMYNSVLLHMLMLKLPDFEMHYFRWLLKEYKMQLVGNEEISKGGRDTILSRHFKEWSELERQLVKRILNYVNPRTITSRWNQWNDIFTVNPSYLNIVVLKTILKLIDDSISGSRNNSNNNNNGWRKKKKKKQIINEQETLTTIKKLIKDLESVYDKSEVRKYEQSFIKTVKDTEPAENLQDKKRTRTTDDIFSDLANLKKRLTKPIDSATTTVKVDNNAVSRGEAPTKIFLWEEPETWQPKPFGIL</sequence>
<name>A0A9P6W859_MAUEX</name>
<dbReference type="GO" id="GO:0000460">
    <property type="term" value="P:maturation of 5.8S rRNA"/>
    <property type="evidence" value="ECO:0007669"/>
    <property type="project" value="TreeGrafter"/>
</dbReference>
<dbReference type="PANTHER" id="PTHR15002">
    <property type="entry name" value="RIBOSOMAL BIOGENESIS PROTEIN LAS1L"/>
    <property type="match status" value="1"/>
</dbReference>
<dbReference type="GO" id="GO:0090730">
    <property type="term" value="C:Las1 complex"/>
    <property type="evidence" value="ECO:0007669"/>
    <property type="project" value="InterPro"/>
</dbReference>
<dbReference type="OrthoDB" id="10263222at2759"/>